<dbReference type="RefSeq" id="WP_116918918.1">
    <property type="nucleotide sequence ID" value="NZ_QEKQ01000004.1"/>
</dbReference>
<accession>A0A2U1CX92</accession>
<gene>
    <name evidence="1" type="ORF">C8D92_10493</name>
</gene>
<dbReference type="Gene3D" id="3.10.450.620">
    <property type="entry name" value="JHP933, nucleotidyltransferase-like core domain"/>
    <property type="match status" value="1"/>
</dbReference>
<organism evidence="1 2">
    <name type="scientific">Tamilnaduibacter salinus</name>
    <dbReference type="NCBI Taxonomy" id="1484056"/>
    <lineage>
        <taxon>Bacteria</taxon>
        <taxon>Pseudomonadati</taxon>
        <taxon>Pseudomonadota</taxon>
        <taxon>Gammaproteobacteria</taxon>
        <taxon>Pseudomonadales</taxon>
        <taxon>Marinobacteraceae</taxon>
        <taxon>Tamilnaduibacter</taxon>
    </lineage>
</organism>
<dbReference type="Proteomes" id="UP000245887">
    <property type="component" value="Unassembled WGS sequence"/>
</dbReference>
<name>A0A2U1CX92_9GAMM</name>
<dbReference type="GO" id="GO:0016740">
    <property type="term" value="F:transferase activity"/>
    <property type="evidence" value="ECO:0007669"/>
    <property type="project" value="UniProtKB-KW"/>
</dbReference>
<reference evidence="1 2" key="1">
    <citation type="submission" date="2018-04" db="EMBL/GenBank/DDBJ databases">
        <title>Genomic Encyclopedia of Type Strains, Phase IV (KMG-IV): sequencing the most valuable type-strain genomes for metagenomic binning, comparative biology and taxonomic classification.</title>
        <authorList>
            <person name="Goeker M."/>
        </authorList>
    </citation>
    <scope>NUCLEOTIDE SEQUENCE [LARGE SCALE GENOMIC DNA]</scope>
    <source>
        <strain evidence="1 2">DSM 28688</strain>
    </source>
</reference>
<dbReference type="AlphaFoldDB" id="A0A2U1CX92"/>
<dbReference type="InterPro" id="IPR014942">
    <property type="entry name" value="AbiEii"/>
</dbReference>
<evidence type="ECO:0000313" key="1">
    <source>
        <dbReference type="EMBL" id="PVY76862.1"/>
    </source>
</evidence>
<evidence type="ECO:0000313" key="2">
    <source>
        <dbReference type="Proteomes" id="UP000245887"/>
    </source>
</evidence>
<sequence>MSTFDALVNQALKNQRGLAALRPVVEKEIFHHDIIRELNQADLLQHLTFIDGTCLRACYGSTRLSEDLDFTGGANFEKSDLDALKNVLESRLREKYQTPISVTDPKAERQGNVDTWKLRINTQPERPDMPAQRIHLDICAVPSYQVEPRTLQNHYRINLGTDNMIINVQSQEEIFADKLIAFGMRPGRLKHRDLWDIAWLTQRGVRPAYDLLDNILTDHGESPSEFLTNSESRLRQLSDDPQIKKDFAFEMQRFIAPDALERTVHQSGFWTYSVNTVSDAIRQAQSRIDGSGEPDQPDFPM</sequence>
<keyword evidence="1" id="KW-0808">Transferase</keyword>
<dbReference type="EMBL" id="QEKQ01000004">
    <property type="protein sequence ID" value="PVY76862.1"/>
    <property type="molecule type" value="Genomic_DNA"/>
</dbReference>
<protein>
    <submittedName>
        <fullName evidence="1">Nucleotidyltransferase AbiEii toxin of type IV toxin-antitoxin system</fullName>
    </submittedName>
</protein>
<comment type="caution">
    <text evidence="1">The sequence shown here is derived from an EMBL/GenBank/DDBJ whole genome shotgun (WGS) entry which is preliminary data.</text>
</comment>
<dbReference type="Pfam" id="PF08843">
    <property type="entry name" value="AbiEii"/>
    <property type="match status" value="1"/>
</dbReference>
<dbReference type="OrthoDB" id="158131at2"/>
<proteinExistence type="predicted"/>